<sequence>MNWVPQAAVDSLPDDVLATILKLVADLPVLSSERTPPAPVAASRVSRRWRIVALGSPELWTNIRISYLSGSRRWAATFVKRSLSRPLDISINLESHRGGDGWGNPYCIPDPLNKVLAIVGPHIGRWRGRLLLLVEKLFGSESFFSLRVKGMGIELGKSTAFKALRSVDVEYQWNEIAFSESFRRLFGPWSTVTTLIIRDFHQALDNNSIANFAPIDCSTIRSFSISFSPSFYHPWPEDYPDYGGFEAVADTFNLPNIEYLEIRGGFTGIPYNRFRIPEDWEAPLFPHLRTLRLEDVEFGRAGLSVIQSFSRDITALQLINTAENQHLLVQPGAWPALRALTVEAPEVPEWIAPFVAMRSALGRPILDLTLSLCDRDFARTLAARNARSALAIHLQHSGPSPALRDGVYGPGFYVNECNMRPADFKQSVRVRTGHYCVPGWELSLCPECRLEQDKERVEEEIEGDFKFEGEVAGSKGTQREARKQRRRAGEARSASWGSKAKRFSRNRRRGFIEDFSIV</sequence>
<dbReference type="EMBL" id="JARIHO010000151">
    <property type="protein sequence ID" value="KAJ7300828.1"/>
    <property type="molecule type" value="Genomic_DNA"/>
</dbReference>
<reference evidence="3" key="1">
    <citation type="submission" date="2023-03" db="EMBL/GenBank/DDBJ databases">
        <title>Massive genome expansion in bonnet fungi (Mycena s.s.) driven by repeated elements and novel gene families across ecological guilds.</title>
        <authorList>
            <consortium name="Lawrence Berkeley National Laboratory"/>
            <person name="Harder C.B."/>
            <person name="Miyauchi S."/>
            <person name="Viragh M."/>
            <person name="Kuo A."/>
            <person name="Thoen E."/>
            <person name="Andreopoulos B."/>
            <person name="Lu D."/>
            <person name="Skrede I."/>
            <person name="Drula E."/>
            <person name="Henrissat B."/>
            <person name="Morin E."/>
            <person name="Kohler A."/>
            <person name="Barry K."/>
            <person name="LaButti K."/>
            <person name="Morin E."/>
            <person name="Salamov A."/>
            <person name="Lipzen A."/>
            <person name="Mereny Z."/>
            <person name="Hegedus B."/>
            <person name="Baldrian P."/>
            <person name="Stursova M."/>
            <person name="Weitz H."/>
            <person name="Taylor A."/>
            <person name="Grigoriev I.V."/>
            <person name="Nagy L.G."/>
            <person name="Martin F."/>
            <person name="Kauserud H."/>
        </authorList>
    </citation>
    <scope>NUCLEOTIDE SEQUENCE</scope>
    <source>
        <strain evidence="3">CBHHK002</strain>
    </source>
</reference>
<proteinExistence type="predicted"/>
<feature type="domain" description="F-box" evidence="2">
    <location>
        <begin position="10"/>
        <end position="65"/>
    </location>
</feature>
<accession>A0AAD6YXI2</accession>
<dbReference type="Gene3D" id="1.20.1280.50">
    <property type="match status" value="1"/>
</dbReference>
<dbReference type="InterPro" id="IPR001810">
    <property type="entry name" value="F-box_dom"/>
</dbReference>
<gene>
    <name evidence="3" type="ORF">DFH08DRAFT_997652</name>
</gene>
<dbReference type="Pfam" id="PF12937">
    <property type="entry name" value="F-box-like"/>
    <property type="match status" value="1"/>
</dbReference>
<organism evidence="3 4">
    <name type="scientific">Mycena albidolilacea</name>
    <dbReference type="NCBI Taxonomy" id="1033008"/>
    <lineage>
        <taxon>Eukaryota</taxon>
        <taxon>Fungi</taxon>
        <taxon>Dikarya</taxon>
        <taxon>Basidiomycota</taxon>
        <taxon>Agaricomycotina</taxon>
        <taxon>Agaricomycetes</taxon>
        <taxon>Agaricomycetidae</taxon>
        <taxon>Agaricales</taxon>
        <taxon>Marasmiineae</taxon>
        <taxon>Mycenaceae</taxon>
        <taxon>Mycena</taxon>
    </lineage>
</organism>
<dbReference type="Proteomes" id="UP001218218">
    <property type="component" value="Unassembled WGS sequence"/>
</dbReference>
<evidence type="ECO:0000313" key="3">
    <source>
        <dbReference type="EMBL" id="KAJ7300828.1"/>
    </source>
</evidence>
<protein>
    <recommendedName>
        <fullName evidence="2">F-box domain-containing protein</fullName>
    </recommendedName>
</protein>
<dbReference type="AlphaFoldDB" id="A0AAD6YXI2"/>
<keyword evidence="4" id="KW-1185">Reference proteome</keyword>
<evidence type="ECO:0000256" key="1">
    <source>
        <dbReference type="SAM" id="MobiDB-lite"/>
    </source>
</evidence>
<evidence type="ECO:0000313" key="4">
    <source>
        <dbReference type="Proteomes" id="UP001218218"/>
    </source>
</evidence>
<name>A0AAD6YXI2_9AGAR</name>
<evidence type="ECO:0000259" key="2">
    <source>
        <dbReference type="Pfam" id="PF12937"/>
    </source>
</evidence>
<comment type="caution">
    <text evidence="3">The sequence shown here is derived from an EMBL/GenBank/DDBJ whole genome shotgun (WGS) entry which is preliminary data.</text>
</comment>
<feature type="region of interest" description="Disordered" evidence="1">
    <location>
        <begin position="469"/>
        <end position="503"/>
    </location>
</feature>